<name>A0AA38LDB2_TAXCH</name>
<protein>
    <submittedName>
        <fullName evidence="2">Uncharacterized protein</fullName>
    </submittedName>
</protein>
<dbReference type="EMBL" id="JAHRHJ020000005">
    <property type="protein sequence ID" value="KAH9316462.1"/>
    <property type="molecule type" value="Genomic_DNA"/>
</dbReference>
<evidence type="ECO:0000313" key="2">
    <source>
        <dbReference type="EMBL" id="KAH9316462.1"/>
    </source>
</evidence>
<keyword evidence="1" id="KW-0175">Coiled coil</keyword>
<feature type="non-terminal residue" evidence="2">
    <location>
        <position position="1"/>
    </location>
</feature>
<proteinExistence type="predicted"/>
<dbReference type="AlphaFoldDB" id="A0AA38LDB2"/>
<organism evidence="2 3">
    <name type="scientific">Taxus chinensis</name>
    <name type="common">Chinese yew</name>
    <name type="synonym">Taxus wallichiana var. chinensis</name>
    <dbReference type="NCBI Taxonomy" id="29808"/>
    <lineage>
        <taxon>Eukaryota</taxon>
        <taxon>Viridiplantae</taxon>
        <taxon>Streptophyta</taxon>
        <taxon>Embryophyta</taxon>
        <taxon>Tracheophyta</taxon>
        <taxon>Spermatophyta</taxon>
        <taxon>Pinopsida</taxon>
        <taxon>Pinidae</taxon>
        <taxon>Conifers II</taxon>
        <taxon>Cupressales</taxon>
        <taxon>Taxaceae</taxon>
        <taxon>Taxus</taxon>
    </lineage>
</organism>
<accession>A0AA38LDB2</accession>
<reference evidence="2 3" key="1">
    <citation type="journal article" date="2021" name="Nat. Plants">
        <title>The Taxus genome provides insights into paclitaxel biosynthesis.</title>
        <authorList>
            <person name="Xiong X."/>
            <person name="Gou J."/>
            <person name="Liao Q."/>
            <person name="Li Y."/>
            <person name="Zhou Q."/>
            <person name="Bi G."/>
            <person name="Li C."/>
            <person name="Du R."/>
            <person name="Wang X."/>
            <person name="Sun T."/>
            <person name="Guo L."/>
            <person name="Liang H."/>
            <person name="Lu P."/>
            <person name="Wu Y."/>
            <person name="Zhang Z."/>
            <person name="Ro D.K."/>
            <person name="Shang Y."/>
            <person name="Huang S."/>
            <person name="Yan J."/>
        </authorList>
    </citation>
    <scope>NUCLEOTIDE SEQUENCE [LARGE SCALE GENOMIC DNA]</scope>
    <source>
        <strain evidence="2">Ta-2019</strain>
    </source>
</reference>
<feature type="coiled-coil region" evidence="1">
    <location>
        <begin position="4"/>
        <end position="38"/>
    </location>
</feature>
<gene>
    <name evidence="2" type="ORF">KI387_025089</name>
</gene>
<feature type="non-terminal residue" evidence="2">
    <location>
        <position position="54"/>
    </location>
</feature>
<comment type="caution">
    <text evidence="2">The sequence shown here is derived from an EMBL/GenBank/DDBJ whole genome shotgun (WGS) entry which is preliminary data.</text>
</comment>
<evidence type="ECO:0000256" key="1">
    <source>
        <dbReference type="SAM" id="Coils"/>
    </source>
</evidence>
<keyword evidence="3" id="KW-1185">Reference proteome</keyword>
<sequence>FQAHRFVQAKLREWKQKANELEGVIKALETHLNQVEADYKRNFRKKFLQGRIWR</sequence>
<evidence type="ECO:0000313" key="3">
    <source>
        <dbReference type="Proteomes" id="UP000824469"/>
    </source>
</evidence>
<dbReference type="Proteomes" id="UP000824469">
    <property type="component" value="Unassembled WGS sequence"/>
</dbReference>